<keyword evidence="2" id="KW-1185">Reference proteome</keyword>
<dbReference type="RefSeq" id="WP_162345892.1">
    <property type="nucleotide sequence ID" value="NZ_JAAEAA010000008.1"/>
</dbReference>
<comment type="caution">
    <text evidence="1">The sequence shown here is derived from an EMBL/GenBank/DDBJ whole genome shotgun (WGS) entry which is preliminary data.</text>
</comment>
<dbReference type="EMBL" id="JAAEAA010000008">
    <property type="protein sequence ID" value="NDK55830.1"/>
    <property type="molecule type" value="Genomic_DNA"/>
</dbReference>
<reference evidence="1 2" key="1">
    <citation type="submission" date="2020-01" db="EMBL/GenBank/DDBJ databases">
        <authorList>
            <person name="Kim M.K."/>
        </authorList>
    </citation>
    <scope>NUCLEOTIDE SEQUENCE [LARGE SCALE GENOMIC DNA]</scope>
    <source>
        <strain evidence="1 2">BT213</strain>
    </source>
</reference>
<dbReference type="Proteomes" id="UP000478546">
    <property type="component" value="Unassembled WGS sequence"/>
</dbReference>
<dbReference type="NCBIfam" id="NF035938">
    <property type="entry name" value="EboA_domain"/>
    <property type="match status" value="1"/>
</dbReference>
<name>A0A6B2H7C2_9BACT</name>
<dbReference type="InterPro" id="IPR047715">
    <property type="entry name" value="EboA_dom"/>
</dbReference>
<organism evidence="1 2">
    <name type="scientific">Pontibacter fetidus</name>
    <dbReference type="NCBI Taxonomy" id="2700082"/>
    <lineage>
        <taxon>Bacteria</taxon>
        <taxon>Pseudomonadati</taxon>
        <taxon>Bacteroidota</taxon>
        <taxon>Cytophagia</taxon>
        <taxon>Cytophagales</taxon>
        <taxon>Hymenobacteraceae</taxon>
        <taxon>Pontibacter</taxon>
    </lineage>
</organism>
<evidence type="ECO:0008006" key="3">
    <source>
        <dbReference type="Google" id="ProtNLM"/>
    </source>
</evidence>
<evidence type="ECO:0000313" key="2">
    <source>
        <dbReference type="Proteomes" id="UP000478546"/>
    </source>
</evidence>
<proteinExistence type="predicted"/>
<protein>
    <recommendedName>
        <fullName evidence="3">EboA domain-containing protein</fullName>
    </recommendedName>
</protein>
<gene>
    <name evidence="1" type="ORF">GWO68_07875</name>
</gene>
<evidence type="ECO:0000313" key="1">
    <source>
        <dbReference type="EMBL" id="NDK55830.1"/>
    </source>
</evidence>
<accession>A0A6B2H7C2</accession>
<sequence length="296" mass="33093">MNSKYLPTINAFLETLFSQHATTEAVSWLKEKQELVRTSETGKALYLPFSAAPRYVGKAPVTLTSTALQTANEHRRGFYPANWTLDQLARTILLLSLPSENADNYSKTVLKLFGTADMGELVALYAALPLLPHPEKFVHQATEGIRTNMGNVYEAIALHNPFPSENFSEAAWNQMVLKTIFTGKSISKIYGLDARSNPDLARMLSDYAHERWAAGRTVTPELWRPVGPHLNETILPDIKKLFASFNETEQEAAALACSQSTYPEAQTLLDEHPLLKYKIEEGQLNWSHISNKAIMA</sequence>
<dbReference type="AlphaFoldDB" id="A0A6B2H7C2"/>